<sequence>MRLLQPGNSEDEQDLARSFASWLLDIGDGNIGEADVEDSQSSFWVPIPERYDIRDDNKGLSNLINFIYDKDMLQHLSAQELQQKAIVCPRNDIADIINAEILSMVCGNSTTYKSSNEAIP</sequence>
<dbReference type="EMBL" id="BQNB010008600">
    <property type="protein sequence ID" value="GJS51638.1"/>
    <property type="molecule type" value="Genomic_DNA"/>
</dbReference>
<accession>A0ABQ4WFL3</accession>
<name>A0ABQ4WFL3_9ASTR</name>
<feature type="non-terminal residue" evidence="1">
    <location>
        <position position="120"/>
    </location>
</feature>
<reference evidence="1" key="2">
    <citation type="submission" date="2022-01" db="EMBL/GenBank/DDBJ databases">
        <authorList>
            <person name="Yamashiro T."/>
            <person name="Shiraishi A."/>
            <person name="Satake H."/>
            <person name="Nakayama K."/>
        </authorList>
    </citation>
    <scope>NUCLEOTIDE SEQUENCE</scope>
</reference>
<dbReference type="PANTHER" id="PTHR10492:SF96">
    <property type="entry name" value="ATP-DEPENDENT DNA HELICASE"/>
    <property type="match status" value="1"/>
</dbReference>
<reference evidence="1" key="1">
    <citation type="journal article" date="2022" name="Int. J. Mol. Sci.">
        <title>Draft Genome of Tanacetum Coccineum: Genomic Comparison of Closely Related Tanacetum-Family Plants.</title>
        <authorList>
            <person name="Yamashiro T."/>
            <person name="Shiraishi A."/>
            <person name="Nakayama K."/>
            <person name="Satake H."/>
        </authorList>
    </citation>
    <scope>NUCLEOTIDE SEQUENCE</scope>
</reference>
<organism evidence="1 2">
    <name type="scientific">Tanacetum coccineum</name>
    <dbReference type="NCBI Taxonomy" id="301880"/>
    <lineage>
        <taxon>Eukaryota</taxon>
        <taxon>Viridiplantae</taxon>
        <taxon>Streptophyta</taxon>
        <taxon>Embryophyta</taxon>
        <taxon>Tracheophyta</taxon>
        <taxon>Spermatophyta</taxon>
        <taxon>Magnoliopsida</taxon>
        <taxon>eudicotyledons</taxon>
        <taxon>Gunneridae</taxon>
        <taxon>Pentapetalae</taxon>
        <taxon>asterids</taxon>
        <taxon>campanulids</taxon>
        <taxon>Asterales</taxon>
        <taxon>Asteraceae</taxon>
        <taxon>Asteroideae</taxon>
        <taxon>Anthemideae</taxon>
        <taxon>Anthemidinae</taxon>
        <taxon>Tanacetum</taxon>
    </lineage>
</organism>
<keyword evidence="1" id="KW-0547">Nucleotide-binding</keyword>
<dbReference type="PANTHER" id="PTHR10492">
    <property type="match status" value="1"/>
</dbReference>
<keyword evidence="2" id="KW-1185">Reference proteome</keyword>
<proteinExistence type="predicted"/>
<keyword evidence="1" id="KW-0347">Helicase</keyword>
<comment type="caution">
    <text evidence="1">The sequence shown here is derived from an EMBL/GenBank/DDBJ whole genome shotgun (WGS) entry which is preliminary data.</text>
</comment>
<dbReference type="GO" id="GO:0004386">
    <property type="term" value="F:helicase activity"/>
    <property type="evidence" value="ECO:0007669"/>
    <property type="project" value="UniProtKB-KW"/>
</dbReference>
<protein>
    <submittedName>
        <fullName evidence="1">DNA helicase</fullName>
    </submittedName>
</protein>
<dbReference type="Proteomes" id="UP001151760">
    <property type="component" value="Unassembled WGS sequence"/>
</dbReference>
<gene>
    <name evidence="1" type="ORF">Tco_0625000</name>
</gene>
<evidence type="ECO:0000313" key="2">
    <source>
        <dbReference type="Proteomes" id="UP001151760"/>
    </source>
</evidence>
<evidence type="ECO:0000313" key="1">
    <source>
        <dbReference type="EMBL" id="GJS51638.1"/>
    </source>
</evidence>
<keyword evidence="1" id="KW-0378">Hydrolase</keyword>
<keyword evidence="1" id="KW-0067">ATP-binding</keyword>